<keyword evidence="5 6" id="KW-0968">Cytoplasmic vesicle</keyword>
<dbReference type="GO" id="GO:0030130">
    <property type="term" value="C:clathrin coat of trans-Golgi network vesicle"/>
    <property type="evidence" value="ECO:0007669"/>
    <property type="project" value="InterPro"/>
</dbReference>
<dbReference type="OrthoDB" id="5512at2759"/>
<dbReference type="GO" id="GO:0006886">
    <property type="term" value="P:intracellular protein transport"/>
    <property type="evidence" value="ECO:0007669"/>
    <property type="project" value="InterPro"/>
</dbReference>
<proteinExistence type="inferred from homology"/>
<dbReference type="Proteomes" id="UP000807504">
    <property type="component" value="Unassembled WGS sequence"/>
</dbReference>
<protein>
    <recommendedName>
        <fullName evidence="6">Clathrin light chain</fullName>
    </recommendedName>
</protein>
<evidence type="ECO:0000313" key="9">
    <source>
        <dbReference type="EMBL" id="KAF8787067.1"/>
    </source>
</evidence>
<reference evidence="9" key="2">
    <citation type="submission" date="2020-06" db="EMBL/GenBank/DDBJ databases">
        <authorList>
            <person name="Sheffer M."/>
        </authorList>
    </citation>
    <scope>NUCLEOTIDE SEQUENCE</scope>
</reference>
<keyword evidence="4 6" id="KW-0168">Coated pit</keyword>
<dbReference type="PANTHER" id="PTHR10639:SF7">
    <property type="entry name" value="CLATHRIN LIGHT CHAIN"/>
    <property type="match status" value="1"/>
</dbReference>
<evidence type="ECO:0000256" key="4">
    <source>
        <dbReference type="ARBA" id="ARBA00023176"/>
    </source>
</evidence>
<comment type="function">
    <text evidence="6">Clathrin is the major protein of the polyhedral coat of coated pits and vesicles.</text>
</comment>
<accession>A0A8T0F7D2</accession>
<sequence length="209" mass="24143">MSDFEFEGEIVNHIPPEDDPAADFLAREQNQLAGIEDETLGLDSEQNVAAGDFDNDFGLHNSVNTEHMNGPSNEHSPSSTPVRSITREEPQKIKTWREEQQKMLEIKDAEEEKKKQELRESAKKELDDWYTRYREQIEKSKLNNREESKAAENDMIAERDAEAPGQEWERIARLCDFNPKSSRSTKDTSRMRSIILQLKQQSPVPPRKS</sequence>
<dbReference type="GO" id="GO:0005198">
    <property type="term" value="F:structural molecule activity"/>
    <property type="evidence" value="ECO:0007669"/>
    <property type="project" value="InterPro"/>
</dbReference>
<dbReference type="EMBL" id="JABXBU010000015">
    <property type="protein sequence ID" value="KAF8787067.1"/>
    <property type="molecule type" value="Genomic_DNA"/>
</dbReference>
<dbReference type="GO" id="GO:0030132">
    <property type="term" value="C:clathrin coat of coated pit"/>
    <property type="evidence" value="ECO:0007669"/>
    <property type="project" value="InterPro"/>
</dbReference>
<evidence type="ECO:0000256" key="7">
    <source>
        <dbReference type="SAM" id="Coils"/>
    </source>
</evidence>
<dbReference type="GO" id="GO:0030672">
    <property type="term" value="C:synaptic vesicle membrane"/>
    <property type="evidence" value="ECO:0007669"/>
    <property type="project" value="TreeGrafter"/>
</dbReference>
<feature type="coiled-coil region" evidence="7">
    <location>
        <begin position="99"/>
        <end position="126"/>
    </location>
</feature>
<reference evidence="9" key="1">
    <citation type="journal article" date="2020" name="bioRxiv">
        <title>Chromosome-level reference genome of the European wasp spider Argiope bruennichi: a resource for studies on range expansion and evolutionary adaptation.</title>
        <authorList>
            <person name="Sheffer M.M."/>
            <person name="Hoppe A."/>
            <person name="Krehenwinkel H."/>
            <person name="Uhl G."/>
            <person name="Kuss A.W."/>
            <person name="Jensen L."/>
            <person name="Jensen C."/>
            <person name="Gillespie R.G."/>
            <person name="Hoff K.J."/>
            <person name="Prost S."/>
        </authorList>
    </citation>
    <scope>NUCLEOTIDE SEQUENCE</scope>
</reference>
<evidence type="ECO:0000313" key="10">
    <source>
        <dbReference type="Proteomes" id="UP000807504"/>
    </source>
</evidence>
<dbReference type="OMA" id="KEWVCER"/>
<evidence type="ECO:0000256" key="2">
    <source>
        <dbReference type="ARBA" id="ARBA00005263"/>
    </source>
</evidence>
<organism evidence="9 10">
    <name type="scientific">Argiope bruennichi</name>
    <name type="common">Wasp spider</name>
    <name type="synonym">Aranea bruennichi</name>
    <dbReference type="NCBI Taxonomy" id="94029"/>
    <lineage>
        <taxon>Eukaryota</taxon>
        <taxon>Metazoa</taxon>
        <taxon>Ecdysozoa</taxon>
        <taxon>Arthropoda</taxon>
        <taxon>Chelicerata</taxon>
        <taxon>Arachnida</taxon>
        <taxon>Araneae</taxon>
        <taxon>Araneomorphae</taxon>
        <taxon>Entelegynae</taxon>
        <taxon>Araneoidea</taxon>
        <taxon>Araneidae</taxon>
        <taxon>Argiope</taxon>
    </lineage>
</organism>
<feature type="compositionally biased region" description="Polar residues" evidence="8">
    <location>
        <begin position="61"/>
        <end position="83"/>
    </location>
</feature>
<dbReference type="Pfam" id="PF01086">
    <property type="entry name" value="Clathrin_lg_ch"/>
    <property type="match status" value="1"/>
</dbReference>
<evidence type="ECO:0000256" key="1">
    <source>
        <dbReference type="ARBA" id="ARBA00004180"/>
    </source>
</evidence>
<comment type="subcellular location">
    <subcellularLocation>
        <location evidence="1 6">Cytoplasmic vesicle membrane</location>
        <topology evidence="1 6">Peripheral membrane protein</topology>
        <orientation evidence="1 6">Cytoplasmic side</orientation>
    </subcellularLocation>
    <subcellularLocation>
        <location evidence="6">Membrane</location>
        <location evidence="6">Coated pit</location>
        <topology evidence="6">Peripheral membrane protein</topology>
        <orientation evidence="6">Cytoplasmic side</orientation>
    </subcellularLocation>
    <text evidence="6">Cytoplasmic face of coated pits and vesicles.</text>
</comment>
<dbReference type="PROSITE" id="PS00581">
    <property type="entry name" value="CLATHRIN_LIGHT_CHN_2"/>
    <property type="match status" value="1"/>
</dbReference>
<evidence type="ECO:0000256" key="3">
    <source>
        <dbReference type="ARBA" id="ARBA00023136"/>
    </source>
</evidence>
<keyword evidence="3 6" id="KW-0472">Membrane</keyword>
<dbReference type="GO" id="GO:0099631">
    <property type="term" value="C:postsynaptic endocytic zone cytoplasmic component"/>
    <property type="evidence" value="ECO:0007669"/>
    <property type="project" value="TreeGrafter"/>
</dbReference>
<feature type="region of interest" description="Disordered" evidence="8">
    <location>
        <begin position="177"/>
        <end position="209"/>
    </location>
</feature>
<dbReference type="InterPro" id="IPR000996">
    <property type="entry name" value="Clathrin_L-chain"/>
</dbReference>
<dbReference type="GO" id="GO:0072583">
    <property type="term" value="P:clathrin-dependent endocytosis"/>
    <property type="evidence" value="ECO:0007669"/>
    <property type="project" value="TreeGrafter"/>
</dbReference>
<gene>
    <name evidence="9" type="ORF">HNY73_008702</name>
</gene>
<dbReference type="GO" id="GO:0032050">
    <property type="term" value="F:clathrin heavy chain binding"/>
    <property type="evidence" value="ECO:0007669"/>
    <property type="project" value="TreeGrafter"/>
</dbReference>
<dbReference type="AlphaFoldDB" id="A0A8T0F7D2"/>
<keyword evidence="7" id="KW-0175">Coiled coil</keyword>
<evidence type="ECO:0000256" key="6">
    <source>
        <dbReference type="RuleBase" id="RU363137"/>
    </source>
</evidence>
<name>A0A8T0F7D2_ARGBR</name>
<evidence type="ECO:0000256" key="5">
    <source>
        <dbReference type="ARBA" id="ARBA00023329"/>
    </source>
</evidence>
<keyword evidence="10" id="KW-1185">Reference proteome</keyword>
<dbReference type="PANTHER" id="PTHR10639">
    <property type="entry name" value="CLATHRIN LIGHT CHAIN"/>
    <property type="match status" value="1"/>
</dbReference>
<feature type="region of interest" description="Disordered" evidence="8">
    <location>
        <begin position="140"/>
        <end position="164"/>
    </location>
</feature>
<comment type="caution">
    <text evidence="9">The sequence shown here is derived from an EMBL/GenBank/DDBJ whole genome shotgun (WGS) entry which is preliminary data.</text>
</comment>
<comment type="similarity">
    <text evidence="2 6">Belongs to the clathrin light chain family.</text>
</comment>
<evidence type="ECO:0000256" key="8">
    <source>
        <dbReference type="SAM" id="MobiDB-lite"/>
    </source>
</evidence>
<feature type="region of interest" description="Disordered" evidence="8">
    <location>
        <begin position="51"/>
        <end position="93"/>
    </location>
</feature>